<sequence length="150" mass="16720">MQLHAILAAVLHAACFIAALVVCGLYGHDLRVGYTHDSKWVYAIVVGGLSAVTCLVYAVPKTLHRINVPAASWSLVLFILWIAVFGVFGSMYIKKGYGNSESDQHTRHMKVAVWFDLVSALLWLVSAISLCGYWWTRGDRRSRFTGRAYV</sequence>
<dbReference type="OrthoDB" id="5363290at2759"/>
<comment type="subcellular location">
    <subcellularLocation>
        <location evidence="1">Membrane</location>
        <topology evidence="1">Multi-pass membrane protein</topology>
    </subcellularLocation>
</comment>
<gene>
    <name evidence="7" type="ORF">XA68_14322</name>
</gene>
<evidence type="ECO:0000256" key="2">
    <source>
        <dbReference type="ARBA" id="ARBA00022692"/>
    </source>
</evidence>
<organism evidence="7 8">
    <name type="scientific">Ophiocordyceps unilateralis</name>
    <name type="common">Zombie-ant fungus</name>
    <name type="synonym">Torrubia unilateralis</name>
    <dbReference type="NCBI Taxonomy" id="268505"/>
    <lineage>
        <taxon>Eukaryota</taxon>
        <taxon>Fungi</taxon>
        <taxon>Dikarya</taxon>
        <taxon>Ascomycota</taxon>
        <taxon>Pezizomycotina</taxon>
        <taxon>Sordariomycetes</taxon>
        <taxon>Hypocreomycetidae</taxon>
        <taxon>Hypocreales</taxon>
        <taxon>Ophiocordycipitaceae</taxon>
        <taxon>Ophiocordyceps</taxon>
    </lineage>
</organism>
<comment type="caution">
    <text evidence="7">The sequence shown here is derived from an EMBL/GenBank/DDBJ whole genome shotgun (WGS) entry which is preliminary data.</text>
</comment>
<dbReference type="EMBL" id="LAZP02000343">
    <property type="protein sequence ID" value="PFH57980.1"/>
    <property type="molecule type" value="Genomic_DNA"/>
</dbReference>
<protein>
    <recommendedName>
        <fullName evidence="6">MARVEL domain-containing protein</fullName>
    </recommendedName>
</protein>
<dbReference type="GO" id="GO:0016020">
    <property type="term" value="C:membrane"/>
    <property type="evidence" value="ECO:0007669"/>
    <property type="project" value="UniProtKB-SubCell"/>
</dbReference>
<feature type="transmembrane region" description="Helical" evidence="5">
    <location>
        <begin position="71"/>
        <end position="93"/>
    </location>
</feature>
<evidence type="ECO:0000256" key="5">
    <source>
        <dbReference type="SAM" id="Phobius"/>
    </source>
</evidence>
<feature type="transmembrane region" description="Helical" evidence="5">
    <location>
        <begin position="6"/>
        <end position="28"/>
    </location>
</feature>
<keyword evidence="3 5" id="KW-1133">Transmembrane helix</keyword>
<reference evidence="7 8" key="2">
    <citation type="journal article" date="2017" name="Sci. Rep.">
        <title>Ant-infecting Ophiocordyceps genomes reveal a high diversity of potential behavioral manipulation genes and a possible major role for enterotoxins.</title>
        <authorList>
            <person name="de Bekker C."/>
            <person name="Ohm R.A."/>
            <person name="Evans H.C."/>
            <person name="Brachmann A."/>
            <person name="Hughes D.P."/>
        </authorList>
    </citation>
    <scope>NUCLEOTIDE SEQUENCE [LARGE SCALE GENOMIC DNA]</scope>
    <source>
        <strain evidence="7 8">SC16a</strain>
    </source>
</reference>
<evidence type="ECO:0000259" key="6">
    <source>
        <dbReference type="Pfam" id="PF01284"/>
    </source>
</evidence>
<keyword evidence="8" id="KW-1185">Reference proteome</keyword>
<reference evidence="7 8" key="1">
    <citation type="journal article" date="2015" name="BMC Genomics">
        <title>Gene expression during zombie ant biting behavior reflects the complexity underlying fungal parasitic behavioral manipulation.</title>
        <authorList>
            <person name="de Bekker C."/>
            <person name="Ohm R.A."/>
            <person name="Loreto R.G."/>
            <person name="Sebastian A."/>
            <person name="Albert I."/>
            <person name="Merrow M."/>
            <person name="Brachmann A."/>
            <person name="Hughes D.P."/>
        </authorList>
    </citation>
    <scope>NUCLEOTIDE SEQUENCE [LARGE SCALE GENOMIC DNA]</scope>
    <source>
        <strain evidence="7 8">SC16a</strain>
    </source>
</reference>
<keyword evidence="2 5" id="KW-0812">Transmembrane</keyword>
<accession>A0A2A9PAT9</accession>
<evidence type="ECO:0000256" key="4">
    <source>
        <dbReference type="ARBA" id="ARBA00023136"/>
    </source>
</evidence>
<dbReference type="PANTHER" id="PTHR42083:SF1">
    <property type="entry name" value="MARVEL DOMAIN-CONTAINING PROTEIN"/>
    <property type="match status" value="1"/>
</dbReference>
<proteinExistence type="predicted"/>
<evidence type="ECO:0000313" key="8">
    <source>
        <dbReference type="Proteomes" id="UP000037136"/>
    </source>
</evidence>
<feature type="transmembrane region" description="Helical" evidence="5">
    <location>
        <begin position="40"/>
        <end position="59"/>
    </location>
</feature>
<keyword evidence="4 5" id="KW-0472">Membrane</keyword>
<evidence type="ECO:0000313" key="7">
    <source>
        <dbReference type="EMBL" id="PFH57980.1"/>
    </source>
</evidence>
<dbReference type="AlphaFoldDB" id="A0A2A9PAT9"/>
<dbReference type="Proteomes" id="UP000037136">
    <property type="component" value="Unassembled WGS sequence"/>
</dbReference>
<dbReference type="InterPro" id="IPR008253">
    <property type="entry name" value="Marvel"/>
</dbReference>
<name>A0A2A9PAT9_OPHUN</name>
<evidence type="ECO:0000256" key="1">
    <source>
        <dbReference type="ARBA" id="ARBA00004141"/>
    </source>
</evidence>
<feature type="domain" description="MARVEL" evidence="6">
    <location>
        <begin position="8"/>
        <end position="128"/>
    </location>
</feature>
<evidence type="ECO:0000256" key="3">
    <source>
        <dbReference type="ARBA" id="ARBA00022989"/>
    </source>
</evidence>
<feature type="transmembrane region" description="Helical" evidence="5">
    <location>
        <begin position="113"/>
        <end position="135"/>
    </location>
</feature>
<dbReference type="Pfam" id="PF01284">
    <property type="entry name" value="MARVEL"/>
    <property type="match status" value="1"/>
</dbReference>
<dbReference type="PANTHER" id="PTHR42083">
    <property type="entry name" value="MARVEL DOMAIN-CONTAINING PROTEIN"/>
    <property type="match status" value="1"/>
</dbReference>